<accession>A0A0J6CP17</accession>
<evidence type="ECO:0000313" key="2">
    <source>
        <dbReference type="Proteomes" id="UP000036166"/>
    </source>
</evidence>
<dbReference type="AlphaFoldDB" id="A0A0J6CP17"/>
<proteinExistence type="predicted"/>
<comment type="caution">
    <text evidence="1">The sequence shown here is derived from an EMBL/GenBank/DDBJ whole genome shotgun (WGS) entry which is preliminary data.</text>
</comment>
<gene>
    <name evidence="1" type="ORF">ACM15_04055</name>
</gene>
<organism evidence="1 2">
    <name type="scientific">Parabacteroides goldsteinii</name>
    <dbReference type="NCBI Taxonomy" id="328812"/>
    <lineage>
        <taxon>Bacteria</taxon>
        <taxon>Pseudomonadati</taxon>
        <taxon>Bacteroidota</taxon>
        <taxon>Bacteroidia</taxon>
        <taxon>Bacteroidales</taxon>
        <taxon>Tannerellaceae</taxon>
        <taxon>Parabacteroides</taxon>
    </lineage>
</organism>
<dbReference type="Proteomes" id="UP000036166">
    <property type="component" value="Unassembled WGS sequence"/>
</dbReference>
<reference evidence="1 2" key="1">
    <citation type="submission" date="2015-06" db="EMBL/GenBank/DDBJ databases">
        <title>Draft Genome Sequence of Parabacteroides goldsteinii with Putative Novel Metallo-Beta-Lactamases Isolated from a Blood Culture from a Human Patient.</title>
        <authorList>
            <person name="Krogh T.J."/>
            <person name="Agergaard C.N."/>
            <person name="Moller-Jensen J."/>
            <person name="Justesen U.S."/>
        </authorList>
    </citation>
    <scope>NUCLEOTIDE SEQUENCE [LARGE SCALE GENOMIC DNA]</scope>
    <source>
        <strain evidence="1 2">910340</strain>
    </source>
</reference>
<dbReference type="PATRIC" id="fig|328812.4.peg.168"/>
<protein>
    <submittedName>
        <fullName evidence="1">Uncharacterized protein</fullName>
    </submittedName>
</protein>
<evidence type="ECO:0000313" key="1">
    <source>
        <dbReference type="EMBL" id="KMM34923.1"/>
    </source>
</evidence>
<name>A0A0J6CP17_9BACT</name>
<dbReference type="EMBL" id="LFJV01000010">
    <property type="protein sequence ID" value="KMM34923.1"/>
    <property type="molecule type" value="Genomic_DNA"/>
</dbReference>
<sequence length="74" mass="9082">MSGAKVVILFRKSVKLILYIKVLMRRFQYIFYDFTKVSFERNCVFSRKKLYFHPNETKKMSVYVERMVKFLKNV</sequence>